<keyword evidence="1" id="KW-0547">Nucleotide-binding</keyword>
<gene>
    <name evidence="1" type="ORF">C4B59_09730</name>
</gene>
<keyword evidence="1" id="KW-0067">ATP-binding</keyword>
<evidence type="ECO:0000313" key="2">
    <source>
        <dbReference type="Proteomes" id="UP000248329"/>
    </source>
</evidence>
<evidence type="ECO:0000313" key="1">
    <source>
        <dbReference type="EMBL" id="PXF60227.1"/>
    </source>
</evidence>
<sequence>MRDIEFHNREKEAKEIRAILDRRPTLITFIYGPINSGKTELINHVIEELPEEYVVFYINLRTKFLASYDDFIESLFEMEMETEGALKKRKETLAELVSSVTKVAGIPINKEFLDYVFKDNKPKNAFSYILKLFEEVRAAGKQPVLVLDELQKMGDVKVNGFLIYELFNFFIDLTKEKHLAHVFVATSDSLFIEQIYSEAMLEGRCRYLLVDDFDNSTTINFLDKYNFSDAEKEVAWDYCGGKPVCLVELVNSENRVEKAREMLRIRRGQIDQRIEVLKILRKRILFEGEEMEVKYEEVMKILERFSEDESYEYVGIMPDVTYLVKENIVFVDPVKGIIKSQSRLNLLAVREILQRVIANE</sequence>
<protein>
    <submittedName>
        <fullName evidence="1">ATP-binding protein</fullName>
    </submittedName>
</protein>
<reference evidence="1" key="1">
    <citation type="submission" date="2018-01" db="EMBL/GenBank/DDBJ databases">
        <authorList>
            <person name="Krukenberg V."/>
        </authorList>
    </citation>
    <scope>NUCLEOTIDE SEQUENCE</scope>
    <source>
        <strain evidence="1">E20ANME2</strain>
    </source>
</reference>
<dbReference type="Proteomes" id="UP000248329">
    <property type="component" value="Unassembled WGS sequence"/>
</dbReference>
<name>A0AC61L1P8_9EURY</name>
<organism evidence="1 2">
    <name type="scientific">Candidatus Methanogaster sp</name>
    <dbReference type="NCBI Taxonomy" id="3386292"/>
    <lineage>
        <taxon>Archaea</taxon>
        <taxon>Methanobacteriati</taxon>
        <taxon>Methanobacteriota</taxon>
        <taxon>Stenosarchaea group</taxon>
        <taxon>Methanomicrobia</taxon>
        <taxon>Methanosarcinales</taxon>
        <taxon>ANME-2 cluster</taxon>
        <taxon>Candidatus Methanogasteraceae</taxon>
        <taxon>Candidatus Methanogaster</taxon>
    </lineage>
</organism>
<comment type="caution">
    <text evidence="1">The sequence shown here is derived from an EMBL/GenBank/DDBJ whole genome shotgun (WGS) entry which is preliminary data.</text>
</comment>
<dbReference type="EMBL" id="PQXF01000018">
    <property type="protein sequence ID" value="PXF60227.1"/>
    <property type="molecule type" value="Genomic_DNA"/>
</dbReference>
<proteinExistence type="predicted"/>
<accession>A0AC61L1P8</accession>